<dbReference type="HOGENOM" id="CLU_068014_0_0_11"/>
<dbReference type="PROSITE" id="PS51186">
    <property type="entry name" value="GNAT"/>
    <property type="match status" value="2"/>
</dbReference>
<proteinExistence type="inferred from homology"/>
<evidence type="ECO:0000256" key="2">
    <source>
        <dbReference type="ARBA" id="ARBA00022737"/>
    </source>
</evidence>
<feature type="binding site" evidence="4">
    <location>
        <position position="240"/>
    </location>
    <ligand>
        <name>1D-myo-inositol 2-(L-cysteinylamino)-2-deoxy-alpha-D-glucopyranoside</name>
        <dbReference type="ChEBI" id="CHEBI:58887"/>
    </ligand>
</feature>
<feature type="binding site" evidence="4">
    <location>
        <begin position="294"/>
        <end position="299"/>
    </location>
    <ligand>
        <name>acetyl-CoA</name>
        <dbReference type="ChEBI" id="CHEBI:57288"/>
        <label>2</label>
    </ligand>
</feature>
<dbReference type="OrthoDB" id="3208058at2"/>
<dbReference type="EC" id="2.3.1.189" evidence="4"/>
<dbReference type="AlphaFoldDB" id="A0A0F6QZK2"/>
<dbReference type="EMBL" id="CP011311">
    <property type="protein sequence ID" value="AKE39863.1"/>
    <property type="molecule type" value="Genomic_DNA"/>
</dbReference>
<comment type="subunit">
    <text evidence="4">Monomer.</text>
</comment>
<dbReference type="GO" id="GO:0035447">
    <property type="term" value="F:mycothiol synthase activity"/>
    <property type="evidence" value="ECO:0007669"/>
    <property type="project" value="UniProtKB-UniRule"/>
</dbReference>
<dbReference type="GO" id="GO:0008999">
    <property type="term" value="F:protein-N-terminal-alanine acetyltransferase activity"/>
    <property type="evidence" value="ECO:0007669"/>
    <property type="project" value="TreeGrafter"/>
</dbReference>
<sequence>MYDAAINFENVHPSISTVTMVGFMISIATEELNAELADQVEALAAETEKADGIAPLSEEFLNGLRDERLKHVHYLAREDDNIVGVAALNGDNVELFVVPDKRRQGIGRKLYQSIDVDGLQAWAHGNLPGAQALAKKEGLKVTRKLLVMAIDGADLKDAATLNDVPLSPLNYSQAVEQMGREDVEKQWLQANNEAFSWHPEQGGWDLDRLHRGMEAEWFDPEDVLFLWDSGEKLAGFHWTKWHTEETPGFGEVYVVGLAKDYRGRGLGDPLLRIGLARMVEKGAERVILYVEADNEPAVKAYEKLGFYVAEEHCVWA</sequence>
<dbReference type="NCBIfam" id="TIGR03448">
    <property type="entry name" value="mycothiol_MshD"/>
    <property type="match status" value="1"/>
</dbReference>
<dbReference type="HAMAP" id="MF_01698">
    <property type="entry name" value="MshD"/>
    <property type="match status" value="1"/>
</dbReference>
<comment type="similarity">
    <text evidence="4">Belongs to the acetyltransferase family. MshD subfamily.</text>
</comment>
<comment type="caution">
    <text evidence="4">Lacks conserved residue(s) required for the propagation of feature annotation.</text>
</comment>
<reference evidence="5 6" key="1">
    <citation type="journal article" date="2015" name="Genome Announc.">
        <title>Complete Genome Sequence of Corynebacterium camporealensis DSM 44610, Isolated from the Milk of a Manchega Sheep with Subclinical Mastitis.</title>
        <authorList>
            <person name="Ruckert C."/>
            <person name="Albersmeier A."/>
            <person name="Winkler A."/>
            <person name="Tauch A."/>
        </authorList>
    </citation>
    <scope>NUCLEOTIDE SEQUENCE [LARGE SCALE GENOMIC DNA]</scope>
    <source>
        <strain evidence="5 6">DSM 44610</strain>
    </source>
</reference>
<evidence type="ECO:0000256" key="1">
    <source>
        <dbReference type="ARBA" id="ARBA00022679"/>
    </source>
</evidence>
<dbReference type="Gene3D" id="3.40.630.30">
    <property type="match status" value="1"/>
</dbReference>
<dbReference type="Pfam" id="PF00583">
    <property type="entry name" value="Acetyltransf_1"/>
    <property type="match status" value="1"/>
</dbReference>
<dbReference type="InterPro" id="IPR017813">
    <property type="entry name" value="Mycothiol_AcTrfase"/>
</dbReference>
<feature type="binding site" evidence="4">
    <location>
        <begin position="262"/>
        <end position="268"/>
    </location>
    <ligand>
        <name>acetyl-CoA</name>
        <dbReference type="ChEBI" id="CHEBI:57288"/>
        <label>2</label>
    </ligand>
</feature>
<dbReference type="PANTHER" id="PTHR43617:SF31">
    <property type="entry name" value="MYCOTHIOL ACETYLTRANSFERASE"/>
    <property type="match status" value="1"/>
</dbReference>
<accession>A0A0F6QZK2</accession>
<dbReference type="PANTHER" id="PTHR43617">
    <property type="entry name" value="L-AMINO ACID N-ACETYLTRANSFERASE"/>
    <property type="match status" value="1"/>
</dbReference>
<name>A0A0F6QZK2_9CORY</name>
<keyword evidence="6" id="KW-1185">Reference proteome</keyword>
<dbReference type="Proteomes" id="UP000033566">
    <property type="component" value="Chromosome"/>
</dbReference>
<feature type="binding site" evidence="4">
    <location>
        <begin position="255"/>
        <end position="257"/>
    </location>
    <ligand>
        <name>acetyl-CoA</name>
        <dbReference type="ChEBI" id="CHEBI:57288"/>
        <label>2</label>
    </ligand>
</feature>
<dbReference type="Pfam" id="PF13508">
    <property type="entry name" value="Acetyltransf_7"/>
    <property type="match status" value="1"/>
</dbReference>
<dbReference type="PIRSF" id="PIRSF021524">
    <property type="entry name" value="MSH_acetyltransferase"/>
    <property type="match status" value="1"/>
</dbReference>
<dbReference type="InterPro" id="IPR000182">
    <property type="entry name" value="GNAT_dom"/>
</dbReference>
<keyword evidence="3 4" id="KW-0012">Acyltransferase</keyword>
<dbReference type="PATRIC" id="fig|161896.4.peg.1880"/>
<gene>
    <name evidence="4 5" type="primary">mshD</name>
    <name evidence="5" type="ORF">UL81_09640</name>
</gene>
<dbReference type="STRING" id="161896.UL81_09640"/>
<feature type="binding site" evidence="4">
    <location>
        <begin position="95"/>
        <end position="97"/>
    </location>
    <ligand>
        <name>acetyl-CoA</name>
        <dbReference type="ChEBI" id="CHEBI:57288"/>
        <label>1</label>
    </ligand>
</feature>
<keyword evidence="2 4" id="KW-0677">Repeat</keyword>
<dbReference type="CDD" id="cd04301">
    <property type="entry name" value="NAT_SF"/>
    <property type="match status" value="2"/>
</dbReference>
<dbReference type="InterPro" id="IPR050276">
    <property type="entry name" value="MshD_Acetyltransferase"/>
</dbReference>
<organism evidence="5 6">
    <name type="scientific">Corynebacterium camporealensis</name>
    <dbReference type="NCBI Taxonomy" id="161896"/>
    <lineage>
        <taxon>Bacteria</taxon>
        <taxon>Bacillati</taxon>
        <taxon>Actinomycetota</taxon>
        <taxon>Actinomycetes</taxon>
        <taxon>Mycobacteriales</taxon>
        <taxon>Corynebacteriaceae</taxon>
        <taxon>Corynebacterium</taxon>
    </lineage>
</organism>
<evidence type="ECO:0000256" key="4">
    <source>
        <dbReference type="HAMAP-Rule" id="MF_01698"/>
    </source>
</evidence>
<evidence type="ECO:0000313" key="5">
    <source>
        <dbReference type="EMBL" id="AKE39863.1"/>
    </source>
</evidence>
<dbReference type="SUPFAM" id="SSF55729">
    <property type="entry name" value="Acyl-CoA N-acyltransferases (Nat)"/>
    <property type="match status" value="1"/>
</dbReference>
<feature type="binding site" evidence="4">
    <location>
        <position position="289"/>
    </location>
    <ligand>
        <name>1D-myo-inositol 2-(L-cysteinylamino)-2-deoxy-alpha-D-glucopyranoside</name>
        <dbReference type="ChEBI" id="CHEBI:58887"/>
    </ligand>
</feature>
<feature type="binding site" evidence="4">
    <location>
        <position position="251"/>
    </location>
    <ligand>
        <name>1D-myo-inositol 2-(L-cysteinylamino)-2-deoxy-alpha-D-glucopyranoside</name>
        <dbReference type="ChEBI" id="CHEBI:58887"/>
    </ligand>
</feature>
<protein>
    <recommendedName>
        <fullName evidence="4">Mycothiol acetyltransferase</fullName>
        <shortName evidence="4">MSH acetyltransferase</shortName>
        <ecNumber evidence="4">2.3.1.189</ecNumber>
    </recommendedName>
    <alternativeName>
        <fullName evidence="4">Mycothiol synthase</fullName>
    </alternativeName>
</protein>
<dbReference type="GO" id="GO:0010125">
    <property type="term" value="P:mycothiol biosynthetic process"/>
    <property type="evidence" value="ECO:0007669"/>
    <property type="project" value="UniProtKB-UniRule"/>
</dbReference>
<comment type="function">
    <text evidence="4">Catalyzes the transfer of acetyl from acetyl-CoA to desacetylmycothiol (Cys-GlcN-Ins) to form mycothiol.</text>
</comment>
<evidence type="ECO:0000256" key="3">
    <source>
        <dbReference type="ARBA" id="ARBA00023315"/>
    </source>
</evidence>
<evidence type="ECO:0000313" key="6">
    <source>
        <dbReference type="Proteomes" id="UP000033566"/>
    </source>
</evidence>
<feature type="binding site" evidence="4">
    <location>
        <position position="58"/>
    </location>
    <ligand>
        <name>1D-myo-inositol 2-(L-cysteinylamino)-2-deoxy-alpha-D-glucopyranoside</name>
        <dbReference type="ChEBI" id="CHEBI:58887"/>
    </ligand>
</feature>
<comment type="catalytic activity">
    <reaction evidence="4">
        <text>1D-myo-inositol 2-(L-cysteinylamino)-2-deoxy-alpha-D-glucopyranoside + acetyl-CoA = mycothiol + CoA + H(+)</text>
        <dbReference type="Rhea" id="RHEA:26172"/>
        <dbReference type="ChEBI" id="CHEBI:15378"/>
        <dbReference type="ChEBI" id="CHEBI:16768"/>
        <dbReference type="ChEBI" id="CHEBI:57287"/>
        <dbReference type="ChEBI" id="CHEBI:57288"/>
        <dbReference type="ChEBI" id="CHEBI:58887"/>
        <dbReference type="EC" id="2.3.1.189"/>
    </reaction>
</comment>
<dbReference type="InterPro" id="IPR016181">
    <property type="entry name" value="Acyl_CoA_acyltransferase"/>
</dbReference>
<feature type="binding site" evidence="4">
    <location>
        <position position="200"/>
    </location>
    <ligand>
        <name>1D-myo-inositol 2-(L-cysteinylamino)-2-deoxy-alpha-D-glucopyranoside</name>
        <dbReference type="ChEBI" id="CHEBI:58887"/>
    </ligand>
</feature>
<keyword evidence="1 4" id="KW-0808">Transferase</keyword>
<dbReference type="KEGG" id="ccj:UL81_09640"/>